<keyword evidence="1" id="KW-0547">Nucleotide-binding</keyword>
<comment type="caution">
    <text evidence="3">The sequence shown here is derived from an EMBL/GenBank/DDBJ whole genome shotgun (WGS) entry which is preliminary data.</text>
</comment>
<protein>
    <submittedName>
        <fullName evidence="3">ATP-binding protein</fullName>
    </submittedName>
</protein>
<dbReference type="Pfam" id="PF00004">
    <property type="entry name" value="AAA"/>
    <property type="match status" value="1"/>
</dbReference>
<dbReference type="Gene3D" id="3.40.50.300">
    <property type="entry name" value="P-loop containing nucleotide triphosphate hydrolases"/>
    <property type="match status" value="1"/>
</dbReference>
<dbReference type="OrthoDB" id="9806903at2"/>
<keyword evidence="4" id="KW-1185">Reference proteome</keyword>
<dbReference type="InterPro" id="IPR027417">
    <property type="entry name" value="P-loop_NTPase"/>
</dbReference>
<dbReference type="Gene3D" id="1.10.8.60">
    <property type="match status" value="1"/>
</dbReference>
<gene>
    <name evidence="3" type="ORF">DLM86_30985</name>
</gene>
<dbReference type="GO" id="GO:0005524">
    <property type="term" value="F:ATP binding"/>
    <property type="evidence" value="ECO:0007669"/>
    <property type="project" value="UniProtKB-KW"/>
</dbReference>
<comment type="similarity">
    <text evidence="1">Belongs to the AAA ATPase family.</text>
</comment>
<feature type="domain" description="AAA+ ATPase" evidence="2">
    <location>
        <begin position="129"/>
        <end position="261"/>
    </location>
</feature>
<evidence type="ECO:0000313" key="4">
    <source>
        <dbReference type="Proteomes" id="UP000247476"/>
    </source>
</evidence>
<dbReference type="PROSITE" id="PS00674">
    <property type="entry name" value="AAA"/>
    <property type="match status" value="1"/>
</dbReference>
<evidence type="ECO:0000259" key="2">
    <source>
        <dbReference type="SMART" id="SM00382"/>
    </source>
</evidence>
<dbReference type="GO" id="GO:0016887">
    <property type="term" value="F:ATP hydrolysis activity"/>
    <property type="evidence" value="ECO:0007669"/>
    <property type="project" value="InterPro"/>
</dbReference>
<evidence type="ECO:0000256" key="1">
    <source>
        <dbReference type="RuleBase" id="RU003651"/>
    </source>
</evidence>
<keyword evidence="1 3" id="KW-0067">ATP-binding</keyword>
<evidence type="ECO:0000313" key="3">
    <source>
        <dbReference type="EMBL" id="PYI50073.1"/>
    </source>
</evidence>
<dbReference type="SMART" id="SM00382">
    <property type="entry name" value="AAA"/>
    <property type="match status" value="1"/>
</dbReference>
<name>A0A2V5JY77_9BACL</name>
<proteinExistence type="inferred from homology"/>
<dbReference type="CDD" id="cd19481">
    <property type="entry name" value="RecA-like_protease"/>
    <property type="match status" value="1"/>
</dbReference>
<dbReference type="RefSeq" id="WP_110844016.1">
    <property type="nucleotide sequence ID" value="NZ_QJVJ01000023.1"/>
</dbReference>
<dbReference type="EMBL" id="QJVJ01000023">
    <property type="protein sequence ID" value="PYI50073.1"/>
    <property type="molecule type" value="Genomic_DNA"/>
</dbReference>
<accession>A0A2V5JY77</accession>
<dbReference type="InterPro" id="IPR003960">
    <property type="entry name" value="ATPase_AAA_CS"/>
</dbReference>
<dbReference type="SUPFAM" id="SSF52540">
    <property type="entry name" value="P-loop containing nucleoside triphosphate hydrolases"/>
    <property type="match status" value="1"/>
</dbReference>
<dbReference type="PANTHER" id="PTHR23077">
    <property type="entry name" value="AAA-FAMILY ATPASE"/>
    <property type="match status" value="1"/>
</dbReference>
<dbReference type="InterPro" id="IPR050168">
    <property type="entry name" value="AAA_ATPase_domain"/>
</dbReference>
<dbReference type="PANTHER" id="PTHR23077:SF198">
    <property type="entry name" value="ATP-DEPENDENT ZINC METALLOPROTEASE FTSH"/>
    <property type="match status" value="1"/>
</dbReference>
<dbReference type="InterPro" id="IPR003959">
    <property type="entry name" value="ATPase_AAA_core"/>
</dbReference>
<reference evidence="3 4" key="1">
    <citation type="submission" date="2018-05" db="EMBL/GenBank/DDBJ databases">
        <title>Paenibacillus flagellatus sp. nov., isolated from selenium mineral soil.</title>
        <authorList>
            <person name="Dai X."/>
        </authorList>
    </citation>
    <scope>NUCLEOTIDE SEQUENCE [LARGE SCALE GENOMIC DNA]</scope>
    <source>
        <strain evidence="3 4">DXL2</strain>
    </source>
</reference>
<dbReference type="Proteomes" id="UP000247476">
    <property type="component" value="Unassembled WGS sequence"/>
</dbReference>
<dbReference type="InterPro" id="IPR003593">
    <property type="entry name" value="AAA+_ATPase"/>
</dbReference>
<organism evidence="3 4">
    <name type="scientific">Paenibacillus flagellatus</name>
    <dbReference type="NCBI Taxonomy" id="2211139"/>
    <lineage>
        <taxon>Bacteria</taxon>
        <taxon>Bacillati</taxon>
        <taxon>Bacillota</taxon>
        <taxon>Bacilli</taxon>
        <taxon>Bacillales</taxon>
        <taxon>Paenibacillaceae</taxon>
        <taxon>Paenibacillus</taxon>
    </lineage>
</organism>
<dbReference type="AlphaFoldDB" id="A0A2V5JY77"/>
<sequence length="383" mass="42634">MKSGLIIKLIEAHCSGNEDAFKKALENLASDEERKGNSSLSNALMSAYSYDKKSNVSFNSSPLSEMSFSVQSALPTPKDKDSALELIEVLQPKVKLSDVALPEKTKEALLQIIEEQKQAEELLTKGVSPTNRILLCGPPGCGKTLTANAIAGEIDIPVAYVRLDGLVSSYLGQTGTNIRKIFEFVKNKRIVLFLDEFDAIAKKRDDAHELGELKRVVTTLLQNLDSMPVNVFLVAATNHHHLLDPAIWRRFDTSILLELPNAQQRESIITKFINETLELYEMDIKILTTLTEGMSGAQVGTFLQALAKYCIMQHKTKIVTKEDIANVWVKQSSLLISEDSDAYTRALYKLNKSGISMRTLEEITGISKSTLSYRFNKEEKSDE</sequence>